<dbReference type="EMBL" id="VTFX01000001">
    <property type="protein sequence ID" value="KAD4060667.1"/>
    <property type="molecule type" value="Genomic_DNA"/>
</dbReference>
<dbReference type="Proteomes" id="UP000326852">
    <property type="component" value="Unassembled WGS sequence"/>
</dbReference>
<evidence type="ECO:0000313" key="3">
    <source>
        <dbReference type="EMBL" id="KAD4060667.1"/>
    </source>
</evidence>
<evidence type="ECO:0000256" key="2">
    <source>
        <dbReference type="SAM" id="Phobius"/>
    </source>
</evidence>
<gene>
    <name evidence="3" type="ORF">GD627_03570</name>
</gene>
<keyword evidence="2" id="KW-0472">Membrane</keyword>
<reference evidence="3 4" key="1">
    <citation type="submission" date="2019-08" db="EMBL/GenBank/DDBJ databases">
        <title>Arthrobacter sp. nov., isolated from plateau pika and Tibetan wild ass.</title>
        <authorList>
            <person name="Ge Y."/>
        </authorList>
    </citation>
    <scope>NUCLEOTIDE SEQUENCE [LARGE SCALE GENOMIC DNA]</scope>
    <source>
        <strain evidence="3 4">785</strain>
    </source>
</reference>
<sequence>MPCPDPRTDGSHGVFSLSGRAAPVVRRLTLAKPVSGADGSRSSGPGGVRIEAPSAPVPVEAPVDRPIPAAPAGHAARAAWAGRTPADPAWSDREAGMATAEYAIATLAAVAFAGLLAVVLGSDEVRSMLVSLIRSALTLGKGGQ</sequence>
<protein>
    <submittedName>
        <fullName evidence="3">DUF4244 domain-containing protein</fullName>
    </submittedName>
</protein>
<keyword evidence="2" id="KW-0812">Transmembrane</keyword>
<feature type="transmembrane region" description="Helical" evidence="2">
    <location>
        <begin position="102"/>
        <end position="122"/>
    </location>
</feature>
<feature type="compositionally biased region" description="Low complexity" evidence="1">
    <location>
        <begin position="51"/>
        <end position="86"/>
    </location>
</feature>
<accession>A0A5N6MUM5</accession>
<dbReference type="Pfam" id="PF14029">
    <property type="entry name" value="DUF4244"/>
    <property type="match status" value="1"/>
</dbReference>
<evidence type="ECO:0000313" key="4">
    <source>
        <dbReference type="Proteomes" id="UP000326852"/>
    </source>
</evidence>
<evidence type="ECO:0000256" key="1">
    <source>
        <dbReference type="SAM" id="MobiDB-lite"/>
    </source>
</evidence>
<keyword evidence="4" id="KW-1185">Reference proteome</keyword>
<comment type="caution">
    <text evidence="3">The sequence shown here is derived from an EMBL/GenBank/DDBJ whole genome shotgun (WGS) entry which is preliminary data.</text>
</comment>
<name>A0A5N6MUM5_9MICC</name>
<organism evidence="3 4">
    <name type="scientific">Arthrobacter yangruifuii</name>
    <dbReference type="NCBI Taxonomy" id="2606616"/>
    <lineage>
        <taxon>Bacteria</taxon>
        <taxon>Bacillati</taxon>
        <taxon>Actinomycetota</taxon>
        <taxon>Actinomycetes</taxon>
        <taxon>Micrococcales</taxon>
        <taxon>Micrococcaceae</taxon>
        <taxon>Arthrobacter</taxon>
    </lineage>
</organism>
<proteinExistence type="predicted"/>
<feature type="region of interest" description="Disordered" evidence="1">
    <location>
        <begin position="33"/>
        <end position="92"/>
    </location>
</feature>
<dbReference type="AlphaFoldDB" id="A0A5N6MUM5"/>
<keyword evidence="2" id="KW-1133">Transmembrane helix</keyword>
<dbReference type="InterPro" id="IPR025338">
    <property type="entry name" value="DUF4244"/>
</dbReference>